<accession>A0A444SAV4</accession>
<evidence type="ECO:0000256" key="1">
    <source>
        <dbReference type="ARBA" id="ARBA00004123"/>
    </source>
</evidence>
<dbReference type="GO" id="GO:0003677">
    <property type="term" value="F:DNA binding"/>
    <property type="evidence" value="ECO:0007669"/>
    <property type="project" value="InterPro"/>
</dbReference>
<dbReference type="CDD" id="cd00067">
    <property type="entry name" value="GAL4"/>
    <property type="match status" value="1"/>
</dbReference>
<dbReference type="GO" id="GO:0000981">
    <property type="term" value="F:DNA-binding transcription factor activity, RNA polymerase II-specific"/>
    <property type="evidence" value="ECO:0007669"/>
    <property type="project" value="InterPro"/>
</dbReference>
<dbReference type="SMART" id="SM00906">
    <property type="entry name" value="Fungal_trans"/>
    <property type="match status" value="1"/>
</dbReference>
<keyword evidence="4" id="KW-0804">Transcription</keyword>
<keyword evidence="2" id="KW-0479">Metal-binding</keyword>
<evidence type="ECO:0000256" key="5">
    <source>
        <dbReference type="ARBA" id="ARBA00023242"/>
    </source>
</evidence>
<dbReference type="Proteomes" id="UP000288725">
    <property type="component" value="Unassembled WGS sequence"/>
</dbReference>
<evidence type="ECO:0000313" key="9">
    <source>
        <dbReference type="Proteomes" id="UP000288725"/>
    </source>
</evidence>
<gene>
    <name evidence="8" type="ORF">VDGE_30013</name>
</gene>
<sequence length="384" mass="43528">MATPGSSDGPPPQPNEPPPVIRISCRRCRGRKLKCDRATPRCSRCVKADEDCDYPGSRRTNVGKRTQVRELEAKLGQLENKIKIISAANEPETDGFPDIATTNFEPFLPTGTAFGSLPIHTHPAARSIEQLPAIELIEELTAIFFAELHHAAPMLHQERYIASLYLPAHMRPPMCLQYIVMASAATVNRVHQQLAMPFYQRARAYAESDEMKGKGEYFLTLRHAQFWILCSNFEARQMWYSRASTSLGRSVRIAQMLNLHQLDRKALQARSILAPARDWTETEEWRRTWWVVFCIDRFVCGATGWPALVNDRDVRTFKPDDGATLKKLQIHILLPASAEAFKSGVEEKTSTLKSVLQETGERWSSFAGRILAAHLFHETMEHTE</sequence>
<comment type="subcellular location">
    <subcellularLocation>
        <location evidence="1">Nucleus</location>
    </subcellularLocation>
</comment>
<dbReference type="PANTHER" id="PTHR47338:SF10">
    <property type="entry name" value="TRANSCRIPTION FACTOR DOMAIN-CONTAINING PROTEIN-RELATED"/>
    <property type="match status" value="1"/>
</dbReference>
<dbReference type="InterPro" id="IPR001138">
    <property type="entry name" value="Zn2Cys6_DnaBD"/>
</dbReference>
<keyword evidence="6" id="KW-0175">Coiled coil</keyword>
<dbReference type="CDD" id="cd12148">
    <property type="entry name" value="fungal_TF_MHR"/>
    <property type="match status" value="1"/>
</dbReference>
<evidence type="ECO:0000256" key="2">
    <source>
        <dbReference type="ARBA" id="ARBA00022723"/>
    </source>
</evidence>
<dbReference type="SMART" id="SM00066">
    <property type="entry name" value="GAL4"/>
    <property type="match status" value="1"/>
</dbReference>
<name>A0A444SAV4_VERDA</name>
<evidence type="ECO:0000256" key="6">
    <source>
        <dbReference type="SAM" id="Coils"/>
    </source>
</evidence>
<dbReference type="InterPro" id="IPR050815">
    <property type="entry name" value="TF_fung"/>
</dbReference>
<dbReference type="GO" id="GO:0005634">
    <property type="term" value="C:nucleus"/>
    <property type="evidence" value="ECO:0007669"/>
    <property type="project" value="UniProtKB-SubCell"/>
</dbReference>
<dbReference type="InterPro" id="IPR036864">
    <property type="entry name" value="Zn2-C6_fun-type_DNA-bd_sf"/>
</dbReference>
<dbReference type="PROSITE" id="PS00463">
    <property type="entry name" value="ZN2_CY6_FUNGAL_1"/>
    <property type="match status" value="1"/>
</dbReference>
<dbReference type="Gene3D" id="4.10.240.10">
    <property type="entry name" value="Zn(2)-C6 fungal-type DNA-binding domain"/>
    <property type="match status" value="1"/>
</dbReference>
<evidence type="ECO:0000256" key="3">
    <source>
        <dbReference type="ARBA" id="ARBA00023015"/>
    </source>
</evidence>
<dbReference type="PROSITE" id="PS50048">
    <property type="entry name" value="ZN2_CY6_FUNGAL_2"/>
    <property type="match status" value="1"/>
</dbReference>
<feature type="coiled-coil region" evidence="6">
    <location>
        <begin position="61"/>
        <end position="88"/>
    </location>
</feature>
<dbReference type="SUPFAM" id="SSF57701">
    <property type="entry name" value="Zn2/Cys6 DNA-binding domain"/>
    <property type="match status" value="1"/>
</dbReference>
<dbReference type="InterPro" id="IPR007219">
    <property type="entry name" value="XnlR_reg_dom"/>
</dbReference>
<feature type="domain" description="Zn(2)-C6 fungal-type" evidence="7">
    <location>
        <begin position="24"/>
        <end position="54"/>
    </location>
</feature>
<dbReference type="EMBL" id="RSDZ01000007">
    <property type="protein sequence ID" value="RXG50490.1"/>
    <property type="molecule type" value="Genomic_DNA"/>
</dbReference>
<evidence type="ECO:0000256" key="4">
    <source>
        <dbReference type="ARBA" id="ARBA00023163"/>
    </source>
</evidence>
<dbReference type="Pfam" id="PF00172">
    <property type="entry name" value="Zn_clus"/>
    <property type="match status" value="1"/>
</dbReference>
<protein>
    <recommendedName>
        <fullName evidence="7">Zn(2)-C6 fungal-type domain-containing protein</fullName>
    </recommendedName>
</protein>
<dbReference type="GO" id="GO:0008270">
    <property type="term" value="F:zinc ion binding"/>
    <property type="evidence" value="ECO:0007669"/>
    <property type="project" value="InterPro"/>
</dbReference>
<keyword evidence="3" id="KW-0805">Transcription regulation</keyword>
<dbReference type="AlphaFoldDB" id="A0A444SAV4"/>
<evidence type="ECO:0000313" key="8">
    <source>
        <dbReference type="EMBL" id="RXG50490.1"/>
    </source>
</evidence>
<proteinExistence type="predicted"/>
<keyword evidence="5" id="KW-0539">Nucleus</keyword>
<reference evidence="8 9" key="1">
    <citation type="submission" date="2018-12" db="EMBL/GenBank/DDBJ databases">
        <title>Genome of Verticillium dahliae isolate Getta Getta.</title>
        <authorList>
            <person name="Gardiner D.M."/>
        </authorList>
    </citation>
    <scope>NUCLEOTIDE SEQUENCE [LARGE SCALE GENOMIC DNA]</scope>
    <source>
        <strain evidence="8 9">Getta Getta</strain>
    </source>
</reference>
<evidence type="ECO:0000259" key="7">
    <source>
        <dbReference type="PROSITE" id="PS50048"/>
    </source>
</evidence>
<dbReference type="PANTHER" id="PTHR47338">
    <property type="entry name" value="ZN(II)2CYS6 TRANSCRIPTION FACTOR (EUROFUNG)-RELATED"/>
    <property type="match status" value="1"/>
</dbReference>
<dbReference type="Pfam" id="PF04082">
    <property type="entry name" value="Fungal_trans"/>
    <property type="match status" value="1"/>
</dbReference>
<comment type="caution">
    <text evidence="8">The sequence shown here is derived from an EMBL/GenBank/DDBJ whole genome shotgun (WGS) entry which is preliminary data.</text>
</comment>
<organism evidence="8 9">
    <name type="scientific">Verticillium dahliae</name>
    <name type="common">Verticillium wilt</name>
    <dbReference type="NCBI Taxonomy" id="27337"/>
    <lineage>
        <taxon>Eukaryota</taxon>
        <taxon>Fungi</taxon>
        <taxon>Dikarya</taxon>
        <taxon>Ascomycota</taxon>
        <taxon>Pezizomycotina</taxon>
        <taxon>Sordariomycetes</taxon>
        <taxon>Hypocreomycetidae</taxon>
        <taxon>Glomerellales</taxon>
        <taxon>Plectosphaerellaceae</taxon>
        <taxon>Verticillium</taxon>
    </lineage>
</organism>
<dbReference type="GO" id="GO:0006351">
    <property type="term" value="P:DNA-templated transcription"/>
    <property type="evidence" value="ECO:0007669"/>
    <property type="project" value="InterPro"/>
</dbReference>